<sequence length="672" mass="76870">MNLKGFVKECHKKGVFKMLSIYIVSSWVVLQVLALITSPLGLPEKSVTYLIVILLFGFPIYIYYVWKFRLLKHEIQQTQDPTTPYNKSAFQKMYFSSLFVIGLLSGIAITLIFKNNFGEKISLKALKGNDKIAVLDFENTTGNTDLDNVGRIAARYISHGITENEVGQVISSKIVSDYTSVIKSQAGKSIDLNNLLKNYLKPGKVIEGTFYMEKDTLFLQGSIKDGLVDKTLISFETIKCDPNAPLDCAEKLKQDVLGYLSTEDRQDESGYIKKNNNQVASYYEETPPNYEAYQYLINALDNIENDKIHLEYLNKAIKNDLDFFEPKAHLMAYYYNKGLFSITDSLIKTVATNSTLNARQKNWMLFYESIISGKNDKTYRAIKKEYDVASLDMNTNQTTMTIALQYVNRPEDIDAIYNEIPMEDMVLDNCTRCGFRYYVKGLADVELGKYNNVIKILAPVTNIIEANYLKRPLLSAYVKSGKIIELEKYLSHYALTASNEDMDYLNVFTGMQFLNANKKAEADTYFNKVISNSNAITTKPDLATAYYYKGDYTNAEDLYKSLHETEPHNIEYLVLLAISYFKNGHSEAAKTQIEKLNGLRTDYQFGAIDYGWAQYHASMGEKDKAIEFLKKSVAQGFNYTPTTFQHDYHFKTIKNTPEFINQIMNFWKNKTI</sequence>
<evidence type="ECO:0000313" key="3">
    <source>
        <dbReference type="EMBL" id="MFD1163268.1"/>
    </source>
</evidence>
<keyword evidence="2" id="KW-0472">Membrane</keyword>
<dbReference type="RefSeq" id="WP_311940541.1">
    <property type="nucleotide sequence ID" value="NZ_JAVSCK010000003.1"/>
</dbReference>
<dbReference type="Pfam" id="PF14559">
    <property type="entry name" value="TPR_19"/>
    <property type="match status" value="1"/>
</dbReference>
<dbReference type="Gene3D" id="1.25.40.10">
    <property type="entry name" value="Tetratricopeptide repeat domain"/>
    <property type="match status" value="1"/>
</dbReference>
<keyword evidence="4" id="KW-1185">Reference proteome</keyword>
<dbReference type="EMBL" id="JBHTLJ010000003">
    <property type="protein sequence ID" value="MFD1163268.1"/>
    <property type="molecule type" value="Genomic_DNA"/>
</dbReference>
<accession>A0ABW3RDU5</accession>
<feature type="transmembrane region" description="Helical" evidence="2">
    <location>
        <begin position="21"/>
        <end position="41"/>
    </location>
</feature>
<keyword evidence="2" id="KW-0812">Transmembrane</keyword>
<organism evidence="3 4">
    <name type="scientific">Hwangdonia seohaensis</name>
    <dbReference type="NCBI Taxonomy" id="1240727"/>
    <lineage>
        <taxon>Bacteria</taxon>
        <taxon>Pseudomonadati</taxon>
        <taxon>Bacteroidota</taxon>
        <taxon>Flavobacteriia</taxon>
        <taxon>Flavobacteriales</taxon>
        <taxon>Flavobacteriaceae</taxon>
        <taxon>Hwangdonia</taxon>
    </lineage>
</organism>
<reference evidence="4" key="1">
    <citation type="journal article" date="2019" name="Int. J. Syst. Evol. Microbiol.">
        <title>The Global Catalogue of Microorganisms (GCM) 10K type strain sequencing project: providing services to taxonomists for standard genome sequencing and annotation.</title>
        <authorList>
            <consortium name="The Broad Institute Genomics Platform"/>
            <consortium name="The Broad Institute Genome Sequencing Center for Infectious Disease"/>
            <person name="Wu L."/>
            <person name="Ma J."/>
        </authorList>
    </citation>
    <scope>NUCLEOTIDE SEQUENCE [LARGE SCALE GENOMIC DNA]</scope>
    <source>
        <strain evidence="4">CCUG 63246</strain>
    </source>
</reference>
<feature type="transmembrane region" description="Helical" evidence="2">
    <location>
        <begin position="93"/>
        <end position="113"/>
    </location>
</feature>
<dbReference type="SUPFAM" id="SSF48452">
    <property type="entry name" value="TPR-like"/>
    <property type="match status" value="1"/>
</dbReference>
<keyword evidence="2" id="KW-1133">Transmembrane helix</keyword>
<proteinExistence type="predicted"/>
<dbReference type="Proteomes" id="UP001597163">
    <property type="component" value="Unassembled WGS sequence"/>
</dbReference>
<name>A0ABW3RDU5_9FLAO</name>
<evidence type="ECO:0000256" key="1">
    <source>
        <dbReference type="PROSITE-ProRule" id="PRU00339"/>
    </source>
</evidence>
<dbReference type="InterPro" id="IPR019734">
    <property type="entry name" value="TPR_rpt"/>
</dbReference>
<feature type="transmembrane region" description="Helical" evidence="2">
    <location>
        <begin position="47"/>
        <end position="66"/>
    </location>
</feature>
<dbReference type="PROSITE" id="PS50005">
    <property type="entry name" value="TPR"/>
    <property type="match status" value="1"/>
</dbReference>
<dbReference type="InterPro" id="IPR011990">
    <property type="entry name" value="TPR-like_helical_dom_sf"/>
</dbReference>
<gene>
    <name evidence="3" type="ORF">ACFQ2E_12610</name>
</gene>
<evidence type="ECO:0000256" key="2">
    <source>
        <dbReference type="SAM" id="Phobius"/>
    </source>
</evidence>
<feature type="repeat" description="TPR" evidence="1">
    <location>
        <begin position="536"/>
        <end position="569"/>
    </location>
</feature>
<dbReference type="NCBIfam" id="NF047558">
    <property type="entry name" value="TPR_END_plus"/>
    <property type="match status" value="1"/>
</dbReference>
<protein>
    <submittedName>
        <fullName evidence="3">Tetratricopeptide repeat protein</fullName>
    </submittedName>
</protein>
<keyword evidence="1" id="KW-0802">TPR repeat</keyword>
<comment type="caution">
    <text evidence="3">The sequence shown here is derived from an EMBL/GenBank/DDBJ whole genome shotgun (WGS) entry which is preliminary data.</text>
</comment>
<evidence type="ECO:0000313" key="4">
    <source>
        <dbReference type="Proteomes" id="UP001597163"/>
    </source>
</evidence>